<organism evidence="1 2">
    <name type="scientific">Chilo suppressalis</name>
    <name type="common">Asiatic rice borer moth</name>
    <dbReference type="NCBI Taxonomy" id="168631"/>
    <lineage>
        <taxon>Eukaryota</taxon>
        <taxon>Metazoa</taxon>
        <taxon>Ecdysozoa</taxon>
        <taxon>Arthropoda</taxon>
        <taxon>Hexapoda</taxon>
        <taxon>Insecta</taxon>
        <taxon>Pterygota</taxon>
        <taxon>Neoptera</taxon>
        <taxon>Endopterygota</taxon>
        <taxon>Lepidoptera</taxon>
        <taxon>Glossata</taxon>
        <taxon>Ditrysia</taxon>
        <taxon>Pyraloidea</taxon>
        <taxon>Crambidae</taxon>
        <taxon>Crambinae</taxon>
        <taxon>Chilo</taxon>
    </lineage>
</organism>
<proteinExistence type="predicted"/>
<dbReference type="EMBL" id="OU963914">
    <property type="protein sequence ID" value="CAH0402733.1"/>
    <property type="molecule type" value="Genomic_DNA"/>
</dbReference>
<evidence type="ECO:0000313" key="2">
    <source>
        <dbReference type="Proteomes" id="UP001153292"/>
    </source>
</evidence>
<accession>A0ABN8B667</accession>
<protein>
    <submittedName>
        <fullName evidence="1">Uncharacterized protein</fullName>
    </submittedName>
</protein>
<dbReference type="Proteomes" id="UP001153292">
    <property type="component" value="Chromosome 21"/>
</dbReference>
<evidence type="ECO:0000313" key="1">
    <source>
        <dbReference type="EMBL" id="CAH0402733.1"/>
    </source>
</evidence>
<reference evidence="1" key="1">
    <citation type="submission" date="2021-12" db="EMBL/GenBank/DDBJ databases">
        <authorList>
            <person name="King R."/>
        </authorList>
    </citation>
    <scope>NUCLEOTIDE SEQUENCE</scope>
</reference>
<keyword evidence="2" id="KW-1185">Reference proteome</keyword>
<sequence>MHGMLTSYCIPHGDQKWSCRGEDKQKLNEKKKQIQEDFKSECGLLIHVVQQGAGTTNDGNTARRFFSNADTSARITCLDKDLIERFHVVLQAIASGEWTILEK</sequence>
<name>A0ABN8B667_CHISP</name>
<gene>
    <name evidence="1" type="ORF">CHILSU_LOCUS5981</name>
</gene>